<dbReference type="RefSeq" id="WP_006330615.1">
    <property type="nucleotide sequence ID" value="NZ_BAHC01000046.1"/>
</dbReference>
<evidence type="ECO:0000313" key="3">
    <source>
        <dbReference type="Proteomes" id="UP000008363"/>
    </source>
</evidence>
<dbReference type="eggNOG" id="ENOG5031Y6K">
    <property type="taxonomic scope" value="Bacteria"/>
</dbReference>
<sequence length="299" mass="32563">MTAPTQSPQRMPQLNNALGTYRTLRLGMVMLVLMLGVGILLDAGRHDWCFQTSISAYYFTAIHAVLLGMVCALGACLIAYKGNSDTEDVLLDTAGFLALIVAFVPTARPGEPGSACEPYGFEAGLSDAAIRTSIAALFIVTVVALIGQIVVGRLTRTVEPWTPLGNVARVIGGVIAITVFVMYFFPDFFARYAHGIAAVTMFVLIGVVVACNAYLAAKQYGTWRNKYSIIYGVIAIAMILTAALVVVLHLWARWPYAILFVEAALLFEFALFWIVQTVELWNIDDRRCMIPPSQSVAPL</sequence>
<feature type="transmembrane region" description="Helical" evidence="1">
    <location>
        <begin position="89"/>
        <end position="108"/>
    </location>
</feature>
<name>K6WQT7_9ACTN</name>
<keyword evidence="1" id="KW-1133">Transmembrane helix</keyword>
<comment type="caution">
    <text evidence="2">The sequence shown here is derived from an EMBL/GenBank/DDBJ whole genome shotgun (WGS) entry which is preliminary data.</text>
</comment>
<protein>
    <recommendedName>
        <fullName evidence="4">DUF998 domain-containing protein</fullName>
    </recommendedName>
</protein>
<evidence type="ECO:0008006" key="4">
    <source>
        <dbReference type="Google" id="ProtNLM"/>
    </source>
</evidence>
<dbReference type="OrthoDB" id="9803163at2"/>
<feature type="transmembrane region" description="Helical" evidence="1">
    <location>
        <begin position="167"/>
        <end position="186"/>
    </location>
</feature>
<dbReference type="AlphaFoldDB" id="K6WQT7"/>
<evidence type="ECO:0000256" key="1">
    <source>
        <dbReference type="SAM" id="Phobius"/>
    </source>
</evidence>
<feature type="transmembrane region" description="Helical" evidence="1">
    <location>
        <begin position="257"/>
        <end position="281"/>
    </location>
</feature>
<dbReference type="STRING" id="1108045.GORHZ_046_00490"/>
<dbReference type="EMBL" id="BAHC01000046">
    <property type="protein sequence ID" value="GAB88899.1"/>
    <property type="molecule type" value="Genomic_DNA"/>
</dbReference>
<evidence type="ECO:0000313" key="2">
    <source>
        <dbReference type="EMBL" id="GAB88899.1"/>
    </source>
</evidence>
<dbReference type="Proteomes" id="UP000008363">
    <property type="component" value="Unassembled WGS sequence"/>
</dbReference>
<proteinExistence type="predicted"/>
<keyword evidence="1" id="KW-0472">Membrane</keyword>
<keyword evidence="3" id="KW-1185">Reference proteome</keyword>
<feature type="transmembrane region" description="Helical" evidence="1">
    <location>
        <begin position="192"/>
        <end position="217"/>
    </location>
</feature>
<feature type="transmembrane region" description="Helical" evidence="1">
    <location>
        <begin position="229"/>
        <end position="251"/>
    </location>
</feature>
<organism evidence="2 3">
    <name type="scientific">Gordonia rhizosphera NBRC 16068</name>
    <dbReference type="NCBI Taxonomy" id="1108045"/>
    <lineage>
        <taxon>Bacteria</taxon>
        <taxon>Bacillati</taxon>
        <taxon>Actinomycetota</taxon>
        <taxon>Actinomycetes</taxon>
        <taxon>Mycobacteriales</taxon>
        <taxon>Gordoniaceae</taxon>
        <taxon>Gordonia</taxon>
    </lineage>
</organism>
<accession>K6WQT7</accession>
<feature type="transmembrane region" description="Helical" evidence="1">
    <location>
        <begin position="21"/>
        <end position="41"/>
    </location>
</feature>
<feature type="transmembrane region" description="Helical" evidence="1">
    <location>
        <begin position="56"/>
        <end position="80"/>
    </location>
</feature>
<reference evidence="2 3" key="1">
    <citation type="submission" date="2012-08" db="EMBL/GenBank/DDBJ databases">
        <title>Whole genome shotgun sequence of Gordonia rhizosphera NBRC 16068.</title>
        <authorList>
            <person name="Takarada H."/>
            <person name="Isaki S."/>
            <person name="Hosoyama A."/>
            <person name="Tsuchikane K."/>
            <person name="Katsumata H."/>
            <person name="Baba S."/>
            <person name="Ohji S."/>
            <person name="Yamazaki S."/>
            <person name="Fujita N."/>
        </authorList>
    </citation>
    <scope>NUCLEOTIDE SEQUENCE [LARGE SCALE GENOMIC DNA]</scope>
    <source>
        <strain evidence="2 3">NBRC 16068</strain>
    </source>
</reference>
<feature type="transmembrane region" description="Helical" evidence="1">
    <location>
        <begin position="128"/>
        <end position="155"/>
    </location>
</feature>
<keyword evidence="1" id="KW-0812">Transmembrane</keyword>
<gene>
    <name evidence="2" type="ORF">GORHZ_046_00490</name>
</gene>